<name>A0A939E1W9_9CORY</name>
<dbReference type="SMART" id="SM00420">
    <property type="entry name" value="HTH_DEOR"/>
    <property type="match status" value="1"/>
</dbReference>
<dbReference type="PANTHER" id="PTHR30363">
    <property type="entry name" value="HTH-TYPE TRANSCRIPTIONAL REGULATOR SRLR-RELATED"/>
    <property type="match status" value="1"/>
</dbReference>
<evidence type="ECO:0000256" key="2">
    <source>
        <dbReference type="ARBA" id="ARBA00023163"/>
    </source>
</evidence>
<keyword evidence="2" id="KW-0804">Transcription</keyword>
<evidence type="ECO:0000313" key="4">
    <source>
        <dbReference type="EMBL" id="MBN9644924.1"/>
    </source>
</evidence>
<dbReference type="Proteomes" id="UP000664332">
    <property type="component" value="Unassembled WGS sequence"/>
</dbReference>
<keyword evidence="1" id="KW-0805">Transcription regulation</keyword>
<dbReference type="RefSeq" id="WP_207279378.1">
    <property type="nucleotide sequence ID" value="NZ_JAFLEQ010000016.1"/>
</dbReference>
<protein>
    <submittedName>
        <fullName evidence="4">DeoR/GlpR transcriptional regulator</fullName>
    </submittedName>
</protein>
<organism evidence="4 5">
    <name type="scientific">Corynebacterium mendelii</name>
    <dbReference type="NCBI Taxonomy" id="2765362"/>
    <lineage>
        <taxon>Bacteria</taxon>
        <taxon>Bacillati</taxon>
        <taxon>Actinomycetota</taxon>
        <taxon>Actinomycetes</taxon>
        <taxon>Mycobacteriales</taxon>
        <taxon>Corynebacteriaceae</taxon>
        <taxon>Corynebacterium</taxon>
    </lineage>
</organism>
<dbReference type="InterPro" id="IPR037171">
    <property type="entry name" value="NagB/RpiA_transferase-like"/>
</dbReference>
<dbReference type="Gene3D" id="1.10.10.10">
    <property type="entry name" value="Winged helix-like DNA-binding domain superfamily/Winged helix DNA-binding domain"/>
    <property type="match status" value="1"/>
</dbReference>
<dbReference type="InterPro" id="IPR036390">
    <property type="entry name" value="WH_DNA-bd_sf"/>
</dbReference>
<reference evidence="4" key="1">
    <citation type="submission" date="2021-03" db="EMBL/GenBank/DDBJ databases">
        <authorList>
            <person name="Sun Q."/>
        </authorList>
    </citation>
    <scope>NUCLEOTIDE SEQUENCE</scope>
    <source>
        <strain evidence="4">CCM 8862</strain>
    </source>
</reference>
<dbReference type="GO" id="GO:0003700">
    <property type="term" value="F:DNA-binding transcription factor activity"/>
    <property type="evidence" value="ECO:0007669"/>
    <property type="project" value="InterPro"/>
</dbReference>
<evidence type="ECO:0000313" key="5">
    <source>
        <dbReference type="Proteomes" id="UP000664332"/>
    </source>
</evidence>
<dbReference type="PANTHER" id="PTHR30363:SF44">
    <property type="entry name" value="AGA OPERON TRANSCRIPTIONAL REPRESSOR-RELATED"/>
    <property type="match status" value="1"/>
</dbReference>
<dbReference type="SUPFAM" id="SSF100950">
    <property type="entry name" value="NagB/RpiA/CoA transferase-like"/>
    <property type="match status" value="1"/>
</dbReference>
<dbReference type="InterPro" id="IPR050313">
    <property type="entry name" value="Carb_Metab_HTH_regulators"/>
</dbReference>
<feature type="domain" description="HTH deoR-type" evidence="3">
    <location>
        <begin position="1"/>
        <end position="52"/>
    </location>
</feature>
<dbReference type="Pfam" id="PF08220">
    <property type="entry name" value="HTH_DeoR"/>
    <property type="match status" value="1"/>
</dbReference>
<evidence type="ECO:0000256" key="1">
    <source>
        <dbReference type="ARBA" id="ARBA00023015"/>
    </source>
</evidence>
<dbReference type="InterPro" id="IPR036388">
    <property type="entry name" value="WH-like_DNA-bd_sf"/>
</dbReference>
<dbReference type="InterPro" id="IPR001034">
    <property type="entry name" value="DeoR_HTH"/>
</dbReference>
<accession>A0A939E1W9</accession>
<dbReference type="EMBL" id="JAFLEQ010000016">
    <property type="protein sequence ID" value="MBN9644924.1"/>
    <property type="molecule type" value="Genomic_DNA"/>
</dbReference>
<dbReference type="SUPFAM" id="SSF46785">
    <property type="entry name" value="Winged helix' DNA-binding domain"/>
    <property type="match status" value="1"/>
</dbReference>
<dbReference type="PROSITE" id="PS51000">
    <property type="entry name" value="HTH_DEOR_2"/>
    <property type="match status" value="1"/>
</dbReference>
<dbReference type="SMART" id="SM01134">
    <property type="entry name" value="DeoRC"/>
    <property type="match status" value="1"/>
</dbReference>
<dbReference type="AlphaFoldDB" id="A0A939E1W9"/>
<dbReference type="PRINTS" id="PR00037">
    <property type="entry name" value="HTHLACR"/>
</dbReference>
<evidence type="ECO:0000259" key="3">
    <source>
        <dbReference type="PROSITE" id="PS51000"/>
    </source>
</evidence>
<comment type="caution">
    <text evidence="4">The sequence shown here is derived from an EMBL/GenBank/DDBJ whole genome shotgun (WGS) entry which is preliminary data.</text>
</comment>
<dbReference type="Gene3D" id="3.40.50.1360">
    <property type="match status" value="1"/>
</dbReference>
<gene>
    <name evidence="4" type="ORF">JZY06_09925</name>
</gene>
<dbReference type="InterPro" id="IPR014036">
    <property type="entry name" value="DeoR-like_C"/>
</dbReference>
<proteinExistence type="predicted"/>
<sequence>MTRILEMVADKGSVTVDEIIGTLEVSPATARRDLDALAGRGLLHRTRGGARSTVVAFDMPVHKKRGQQLEEKTAIAAYCVSMLEPGCVVGMSGGSTVGAIASAISDWATSRAGGETVGNQPFVTIVTNAVDIAYMLAGSPAIKVVLIGGVLNGSSYELTGPVGVNNLAGFSLDYAFIGANGIDANGPGTVDEFEAQTNQTMASRATRPVIVADSSKFGRRSFSSLGGPEAANTIVTDPGVDPAWVNRLTQAGYTIVTTDSQTT</sequence>
<dbReference type="Pfam" id="PF00455">
    <property type="entry name" value="DeoRC"/>
    <property type="match status" value="1"/>
</dbReference>
<keyword evidence="5" id="KW-1185">Reference proteome</keyword>